<organism evidence="2 3">
    <name type="scientific">Candidatus Coprosoma intestinipullorum</name>
    <dbReference type="NCBI Taxonomy" id="2840752"/>
    <lineage>
        <taxon>Bacteria</taxon>
        <taxon>Bacillati</taxon>
        <taxon>Bacillota</taxon>
        <taxon>Bacillota incertae sedis</taxon>
        <taxon>Candidatus Coprosoma</taxon>
    </lineage>
</organism>
<evidence type="ECO:0000313" key="2">
    <source>
        <dbReference type="EMBL" id="HIQ90231.1"/>
    </source>
</evidence>
<dbReference type="GO" id="GO:0006313">
    <property type="term" value="P:DNA transposition"/>
    <property type="evidence" value="ECO:0007669"/>
    <property type="project" value="InterPro"/>
</dbReference>
<evidence type="ECO:0000259" key="1">
    <source>
        <dbReference type="Pfam" id="PF01609"/>
    </source>
</evidence>
<name>A0A9D0ZPV0_9FIRM</name>
<dbReference type="Proteomes" id="UP000886786">
    <property type="component" value="Unassembled WGS sequence"/>
</dbReference>
<feature type="domain" description="Transposase IS4-like" evidence="1">
    <location>
        <begin position="15"/>
        <end position="63"/>
    </location>
</feature>
<dbReference type="GO" id="GO:0003677">
    <property type="term" value="F:DNA binding"/>
    <property type="evidence" value="ECO:0007669"/>
    <property type="project" value="InterPro"/>
</dbReference>
<dbReference type="InterPro" id="IPR012337">
    <property type="entry name" value="RNaseH-like_sf"/>
</dbReference>
<reference evidence="2" key="2">
    <citation type="journal article" date="2021" name="PeerJ">
        <title>Extensive microbial diversity within the chicken gut microbiome revealed by metagenomics and culture.</title>
        <authorList>
            <person name="Gilroy R."/>
            <person name="Ravi A."/>
            <person name="Getino M."/>
            <person name="Pursley I."/>
            <person name="Horton D.L."/>
            <person name="Alikhan N.F."/>
            <person name="Baker D."/>
            <person name="Gharbi K."/>
            <person name="Hall N."/>
            <person name="Watson M."/>
            <person name="Adriaenssens E.M."/>
            <person name="Foster-Nyarko E."/>
            <person name="Jarju S."/>
            <person name="Secka A."/>
            <person name="Antonio M."/>
            <person name="Oren A."/>
            <person name="Chaudhuri R.R."/>
            <person name="La Ragione R."/>
            <person name="Hildebrand F."/>
            <person name="Pallen M.J."/>
        </authorList>
    </citation>
    <scope>NUCLEOTIDE SEQUENCE</scope>
    <source>
        <strain evidence="2">CHK147-3167</strain>
    </source>
</reference>
<dbReference type="AlphaFoldDB" id="A0A9D0ZPV0"/>
<dbReference type="SUPFAM" id="SSF53098">
    <property type="entry name" value="Ribonuclease H-like"/>
    <property type="match status" value="1"/>
</dbReference>
<feature type="non-terminal residue" evidence="2">
    <location>
        <position position="1"/>
    </location>
</feature>
<sequence>DGLYAVCTNLEDNVQDIIKINHRRWEIEESFRLMKSEFKSRPVYLSRDDRIKAHFTTCFLALTIFRYLEKILNEEFTAEKIIDALRSYNLKDENGLGYSPLYTKSDLIDSLHEKFNFNTAYEITKKQKMKKIFNQTKN</sequence>
<comment type="caution">
    <text evidence="2">The sequence shown here is derived from an EMBL/GenBank/DDBJ whole genome shotgun (WGS) entry which is preliminary data.</text>
</comment>
<dbReference type="InterPro" id="IPR002559">
    <property type="entry name" value="Transposase_11"/>
</dbReference>
<protein>
    <submittedName>
        <fullName evidence="2">Transposase</fullName>
    </submittedName>
</protein>
<dbReference type="Pfam" id="PF01609">
    <property type="entry name" value="DDE_Tnp_1"/>
    <property type="match status" value="1"/>
</dbReference>
<gene>
    <name evidence="2" type="ORF">IAB27_01190</name>
</gene>
<dbReference type="GO" id="GO:0004803">
    <property type="term" value="F:transposase activity"/>
    <property type="evidence" value="ECO:0007669"/>
    <property type="project" value="InterPro"/>
</dbReference>
<accession>A0A9D0ZPV0</accession>
<dbReference type="EMBL" id="DVFV01000025">
    <property type="protein sequence ID" value="HIQ90231.1"/>
    <property type="molecule type" value="Genomic_DNA"/>
</dbReference>
<evidence type="ECO:0000313" key="3">
    <source>
        <dbReference type="Proteomes" id="UP000886786"/>
    </source>
</evidence>
<reference evidence="2" key="1">
    <citation type="submission" date="2020-10" db="EMBL/GenBank/DDBJ databases">
        <authorList>
            <person name="Gilroy R."/>
        </authorList>
    </citation>
    <scope>NUCLEOTIDE SEQUENCE</scope>
    <source>
        <strain evidence="2">CHK147-3167</strain>
    </source>
</reference>
<proteinExistence type="predicted"/>